<name>A0A7D5UYV0_9HYPO</name>
<dbReference type="InterPro" id="IPR006594">
    <property type="entry name" value="LisH"/>
</dbReference>
<feature type="domain" description="B30.2/SPRY" evidence="3">
    <location>
        <begin position="196"/>
        <end position="389"/>
    </location>
</feature>
<sequence length="702" mass="77413">MASLEQHGSSGFSDSESSAGSSGRPHSRNDSRNAAAYTPEPPHRSGASSHFYTHPSRTSILSPSRGLLLDPVPGLASATSRRETNNINDSSLNDLATMWKASGTLPSFSRGFDMFMAPMCSESSDPAAKDHDSFFVPSYLSESTYVHKLEAAHRARLQARNEALKEHSHEMATELARDQPGLRIYPTSLSTGPGLPRTSLERLSWPKLEDELTPLPSRWNPGDSWGSIEFLEAARSLKFVGPRSHQDRDHEAAAARADHPMPAECGIYYYEVQILCGKRDDATIAVGFATKDATMSRPVGWEENSWGYHGDDGRCFSGTNTGRPFGPTFSTGDIIGCGVNFRDHTAFFTKNGVKIGVAVNDVVRTKIFPAISLKKPGEHIIVNFGQTPFVYDIDDMMRGQRRKIQDEIEKTDVSRLESGLGETDLIQALVLQFLQHDGYVETARAFAEDIKLQKEALNLDPNVTVDGINIKDDEDAINRQKIRKAILEGNIDRALKHTHVYYPRVFEQNAQVHFKLCCRKFIEMVRKTAQLRSAIDSKMSNGHRPGSSSISQDMDVDVNGGDDVAWNEHTNFEADMQNAHFELLKLEEEMLSYGQTLGATYARDPRIEVSKALEEIWALVAYSNPVVEPTVSHLLDKKGRVVVAEELNSAILASLGKSSQASLEKLYAQTSVLLEDLRADGGAGAFVSVQDVVGSIKADPRL</sequence>
<dbReference type="SMART" id="SM00668">
    <property type="entry name" value="CTLH"/>
    <property type="match status" value="1"/>
</dbReference>
<dbReference type="RefSeq" id="XP_014545472.1">
    <property type="nucleotide sequence ID" value="XM_014689986.1"/>
</dbReference>
<evidence type="ECO:0000313" key="5">
    <source>
        <dbReference type="EMBL" id="QLI70298.1"/>
    </source>
</evidence>
<gene>
    <name evidence="5" type="primary">RANBP10</name>
    <name evidence="5" type="ORF">G6M90_00g076290</name>
</gene>
<feature type="compositionally biased region" description="Polar residues" evidence="2">
    <location>
        <begin position="46"/>
        <end position="62"/>
    </location>
</feature>
<dbReference type="EMBL" id="CP058935">
    <property type="protein sequence ID" value="QLI70298.1"/>
    <property type="molecule type" value="Genomic_DNA"/>
</dbReference>
<dbReference type="InterPro" id="IPR013144">
    <property type="entry name" value="CRA_dom"/>
</dbReference>
<dbReference type="InterPro" id="IPR003877">
    <property type="entry name" value="SPRY_dom"/>
</dbReference>
<dbReference type="Pfam" id="PF00622">
    <property type="entry name" value="SPRY"/>
    <property type="match status" value="1"/>
</dbReference>
<dbReference type="InterPro" id="IPR001870">
    <property type="entry name" value="B30.2/SPRY"/>
</dbReference>
<dbReference type="PANTHER" id="PTHR12864">
    <property type="entry name" value="RAN BINDING PROTEIN 9-RELATED"/>
    <property type="match status" value="1"/>
</dbReference>
<dbReference type="SMART" id="SM00667">
    <property type="entry name" value="LisH"/>
    <property type="match status" value="1"/>
</dbReference>
<evidence type="ECO:0000259" key="3">
    <source>
        <dbReference type="PROSITE" id="PS50188"/>
    </source>
</evidence>
<dbReference type="Pfam" id="PF10607">
    <property type="entry name" value="CTLH"/>
    <property type="match status" value="1"/>
</dbReference>
<organism evidence="5 6">
    <name type="scientific">Metarhizium brunneum</name>
    <dbReference type="NCBI Taxonomy" id="500148"/>
    <lineage>
        <taxon>Eukaryota</taxon>
        <taxon>Fungi</taxon>
        <taxon>Dikarya</taxon>
        <taxon>Ascomycota</taxon>
        <taxon>Pezizomycotina</taxon>
        <taxon>Sordariomycetes</taxon>
        <taxon>Hypocreomycetidae</taxon>
        <taxon>Hypocreales</taxon>
        <taxon>Clavicipitaceae</taxon>
        <taxon>Metarhizium</taxon>
    </lineage>
</organism>
<feature type="compositionally biased region" description="Low complexity" evidence="2">
    <location>
        <begin position="8"/>
        <end position="24"/>
    </location>
</feature>
<evidence type="ECO:0000259" key="4">
    <source>
        <dbReference type="PROSITE" id="PS50897"/>
    </source>
</evidence>
<dbReference type="PROSITE" id="PS50188">
    <property type="entry name" value="B302_SPRY"/>
    <property type="match status" value="1"/>
</dbReference>
<dbReference type="InterPro" id="IPR006595">
    <property type="entry name" value="CTLH_C"/>
</dbReference>
<dbReference type="OrthoDB" id="25503at2759"/>
<proteinExistence type="predicted"/>
<accession>A0A7D5UYV0</accession>
<dbReference type="Proteomes" id="UP000510686">
    <property type="component" value="Chromosome 4"/>
</dbReference>
<dbReference type="InterPro" id="IPR043136">
    <property type="entry name" value="B30.2/SPRY_sf"/>
</dbReference>
<dbReference type="SUPFAM" id="SSF49899">
    <property type="entry name" value="Concanavalin A-like lectins/glucanases"/>
    <property type="match status" value="1"/>
</dbReference>
<dbReference type="KEGG" id="mbrn:26241505"/>
<feature type="domain" description="CTLH" evidence="4">
    <location>
        <begin position="475"/>
        <end position="532"/>
    </location>
</feature>
<dbReference type="PROSITE" id="PS50897">
    <property type="entry name" value="CTLH"/>
    <property type="match status" value="1"/>
</dbReference>
<dbReference type="InterPro" id="IPR050618">
    <property type="entry name" value="Ubq-SigPath_Reg"/>
</dbReference>
<dbReference type="SMART" id="SM00449">
    <property type="entry name" value="SPRY"/>
    <property type="match status" value="1"/>
</dbReference>
<dbReference type="AlphaFoldDB" id="A0A7D5UYV0"/>
<dbReference type="InterPro" id="IPR024964">
    <property type="entry name" value="CTLH/CRA"/>
</dbReference>
<dbReference type="InterPro" id="IPR013320">
    <property type="entry name" value="ConA-like_dom_sf"/>
</dbReference>
<dbReference type="PROSITE" id="PS50896">
    <property type="entry name" value="LISH"/>
    <property type="match status" value="1"/>
</dbReference>
<dbReference type="GeneID" id="26241505"/>
<dbReference type="SMART" id="SM00757">
    <property type="entry name" value="CRA"/>
    <property type="match status" value="1"/>
</dbReference>
<dbReference type="CDD" id="cd12909">
    <property type="entry name" value="SPRY_RanBP9_10"/>
    <property type="match status" value="1"/>
</dbReference>
<evidence type="ECO:0000313" key="6">
    <source>
        <dbReference type="Proteomes" id="UP000510686"/>
    </source>
</evidence>
<evidence type="ECO:0000256" key="2">
    <source>
        <dbReference type="SAM" id="MobiDB-lite"/>
    </source>
</evidence>
<protein>
    <submittedName>
        <fullName evidence="5">Ran-binding protein 10</fullName>
    </submittedName>
</protein>
<feature type="region of interest" description="Disordered" evidence="2">
    <location>
        <begin position="1"/>
        <end position="66"/>
    </location>
</feature>
<dbReference type="InterPro" id="IPR035782">
    <property type="entry name" value="SPRY_RanBP9/10"/>
</dbReference>
<reference evidence="5 6" key="1">
    <citation type="submission" date="2020-07" db="EMBL/GenBank/DDBJ databases">
        <title>Telomere length de novo assembly of all 7 chromosomes of the fungus, Metarhizium brunneum, using a novel assembly pipeline.</title>
        <authorList>
            <person name="Saud z."/>
            <person name="Kortsinoglou A."/>
            <person name="Kouvelis V.N."/>
            <person name="Butt T.M."/>
        </authorList>
    </citation>
    <scope>NUCLEOTIDE SEQUENCE [LARGE SCALE GENOMIC DNA]</scope>
    <source>
        <strain evidence="5 6">4556</strain>
    </source>
</reference>
<keyword evidence="6" id="KW-1185">Reference proteome</keyword>
<comment type="function">
    <text evidence="1">Involved in the proteasome-dependent degradation of fructose-1,6-bisphosphatase.</text>
</comment>
<evidence type="ECO:0000256" key="1">
    <source>
        <dbReference type="ARBA" id="ARBA00002343"/>
    </source>
</evidence>
<dbReference type="Gene3D" id="2.60.120.920">
    <property type="match status" value="1"/>
</dbReference>